<accession>A0A1Z1M0Z2</accession>
<dbReference type="RefSeq" id="YP_009391416.1">
    <property type="nucleotide sequence ID" value="NC_035258.1"/>
</dbReference>
<feature type="domain" description="Ribulose bisphosphate carboxylase large subunit ferrodoxin-like N-terminal" evidence="18">
    <location>
        <begin position="28"/>
        <end position="148"/>
    </location>
</feature>
<dbReference type="PANTHER" id="PTHR42704">
    <property type="entry name" value="RIBULOSE BISPHOSPHATE CARBOXYLASE"/>
    <property type="match status" value="1"/>
</dbReference>
<feature type="binding site" evidence="15">
    <location>
        <position position="208"/>
    </location>
    <ligand>
        <name>Mg(2+)</name>
        <dbReference type="ChEBI" id="CHEBI:18420"/>
    </ligand>
</feature>
<dbReference type="GO" id="GO:0004497">
    <property type="term" value="F:monooxygenase activity"/>
    <property type="evidence" value="ECO:0007669"/>
    <property type="project" value="UniProtKB-KW"/>
</dbReference>
<dbReference type="InterPro" id="IPR017443">
    <property type="entry name" value="RuBisCO_lsu_fd_N"/>
</dbReference>
<keyword evidence="11 15" id="KW-0456">Lyase</keyword>
<comment type="function">
    <text evidence="15">RuBisCO catalyzes two reactions: the carboxylation of D-ribulose 1,5-bisphosphate, the primary event in carbon dioxide fixation, as well as the oxidative fragmentation of the pentose substrate in the photorespiration process. Both reactions occur simultaneously and in competition at the same active site.</text>
</comment>
<evidence type="ECO:0000256" key="9">
    <source>
        <dbReference type="ARBA" id="ARBA00023002"/>
    </source>
</evidence>
<keyword evidence="10 15" id="KW-0503">Monooxygenase</keyword>
<keyword evidence="9 15" id="KW-0560">Oxidoreductase</keyword>
<feature type="binding site" evidence="15">
    <location>
        <position position="382"/>
    </location>
    <ligand>
        <name>substrate</name>
    </ligand>
</feature>
<dbReference type="InterPro" id="IPR033966">
    <property type="entry name" value="RuBisCO"/>
</dbReference>
<comment type="subcellular location">
    <subcellularLocation>
        <location evidence="15 16">Plastid</location>
        <location evidence="15 16">Chloroplast</location>
    </subcellularLocation>
</comment>
<dbReference type="AlphaFoldDB" id="A0A1Z1M0Z2"/>
<proteinExistence type="inferred from homology"/>
<dbReference type="Pfam" id="PF02788">
    <property type="entry name" value="RuBisCO_large_N"/>
    <property type="match status" value="1"/>
</dbReference>
<gene>
    <name evidence="15 19" type="primary">rbcL</name>
</gene>
<feature type="binding site" evidence="15">
    <location>
        <position position="298"/>
    </location>
    <ligand>
        <name>substrate</name>
    </ligand>
</feature>
<dbReference type="InterPro" id="IPR020888">
    <property type="entry name" value="RuBisCO_lsuI"/>
</dbReference>
<sequence length="488" mass="54292">MSNSVEERTRIKNERYESGVIPYAKMGYWDPDYVIKETDVLALFRVTPQPGVDPVEASAAVAGESSTATWTVVWTDLLTACDLYRAKAYKVDKVPNSSEQYFAYISYDIDLFEEGSIANLTASIIGNVFGFKAVKALRLEDMRIPVAYLKTFQGPATGIVVERERMDKFGRPFLGATVKPKLGLSGKNYGRVVYEGLRGGLDFLKDDENINSQPFMRWKERFLYSMEAVNRSIAATGEVKGHYMNVTAATMEDMYERAEFAKQLGTIIIMIDLVIGYTAIQTMGIWARKNDMILHLHRAGNSTYSRQKQHGMNFRVICKWMRMAGVDHIHAGTVVGKLEGDPLMIRGFYNTLLLPHLDINLPQGIFFQQDWAALRKVTPVASGGIHCGQMHQLLDYLGEDVVLQFGGGTIGHPDGIQAGATANRVALEAMVMARNEGRDYVAEGPQILLDAAKTCGPLQTALDLWKDITFNYTSTDTADFVETPTANV</sequence>
<feature type="domain" description="Ribulose bisphosphate carboxylase large subunit C-terminal" evidence="17">
    <location>
        <begin position="158"/>
        <end position="465"/>
    </location>
</feature>
<dbReference type="SUPFAM" id="SSF51649">
    <property type="entry name" value="RuBisCo, C-terminal domain"/>
    <property type="match status" value="1"/>
</dbReference>
<comment type="miscellaneous">
    <text evidence="15">The basic functional RuBisCO is composed of a large chain homodimer in a 'head-to-tail' conformation. In form I RuBisCO this homodimer is arranged in a barrel-like tetramer with the small subunits forming a tetrameric 'cap' on each end of the 'barrel'.</text>
</comment>
<evidence type="ECO:0000259" key="17">
    <source>
        <dbReference type="Pfam" id="PF00016"/>
    </source>
</evidence>
<evidence type="ECO:0000256" key="16">
    <source>
        <dbReference type="RuleBase" id="RU000302"/>
    </source>
</evidence>
<keyword evidence="7 15" id="KW-0479">Metal-binding</keyword>
<evidence type="ECO:0000313" key="19">
    <source>
        <dbReference type="EMBL" id="ARW59560.1"/>
    </source>
</evidence>
<comment type="caution">
    <text evidence="15">Lacks conserved residue(s) required for the propagation of feature annotation.</text>
</comment>
<evidence type="ECO:0000256" key="11">
    <source>
        <dbReference type="ARBA" id="ARBA00023239"/>
    </source>
</evidence>
<dbReference type="SUPFAM" id="SSF54966">
    <property type="entry name" value="RuBisCO, large subunit, small (N-terminal) domain"/>
    <property type="match status" value="1"/>
</dbReference>
<evidence type="ECO:0000256" key="3">
    <source>
        <dbReference type="ARBA" id="ARBA00012287"/>
    </source>
</evidence>
<dbReference type="HAMAP" id="MF_01338">
    <property type="entry name" value="RuBisCO_L_type1"/>
    <property type="match status" value="1"/>
</dbReference>
<reference evidence="19" key="1">
    <citation type="journal article" date="2017" name="J. Phycol.">
        <title>Analysis of chloroplast genomes and a supermatrix inform reclassification of the Rhodomelaceae (Rhodophyta).</title>
        <authorList>
            <person name="Diaz-Tapia P."/>
            <person name="Maggs C.A."/>
            <person name="West J.A."/>
            <person name="Verbruggen H."/>
        </authorList>
    </citation>
    <scope>NUCLEOTIDE SEQUENCE</scope>
    <source>
        <strain evidence="19">HV1445</strain>
    </source>
</reference>
<evidence type="ECO:0000256" key="7">
    <source>
        <dbReference type="ARBA" id="ARBA00022723"/>
    </source>
</evidence>
<evidence type="ECO:0000256" key="14">
    <source>
        <dbReference type="ARBA" id="ARBA00049469"/>
    </source>
</evidence>
<evidence type="ECO:0000256" key="1">
    <source>
        <dbReference type="ARBA" id="ARBA00006204"/>
    </source>
</evidence>
<feature type="binding site" evidence="15">
    <location>
        <position position="207"/>
    </location>
    <ligand>
        <name>Mg(2+)</name>
        <dbReference type="ChEBI" id="CHEBI:18420"/>
    </ligand>
</feature>
<dbReference type="CDD" id="cd08212">
    <property type="entry name" value="RuBisCO_large_I"/>
    <property type="match status" value="1"/>
</dbReference>
<keyword evidence="15 16" id="KW-0602">Photosynthesis</keyword>
<feature type="binding site" evidence="15">
    <location>
        <position position="177"/>
    </location>
    <ligand>
        <name>substrate</name>
    </ligand>
</feature>
<evidence type="ECO:0000259" key="18">
    <source>
        <dbReference type="Pfam" id="PF02788"/>
    </source>
</evidence>
<organism evidence="19">
    <name type="scientific">Platysiphonia delicata</name>
    <dbReference type="NCBI Taxonomy" id="2006979"/>
    <lineage>
        <taxon>Eukaryota</taxon>
        <taxon>Rhodophyta</taxon>
        <taxon>Florideophyceae</taxon>
        <taxon>Rhodymeniophycidae</taxon>
        <taxon>Ceramiales</taxon>
        <taxon>Delesseriaceae</taxon>
        <taxon>Platysiphonia</taxon>
    </lineage>
</organism>
<dbReference type="SFLD" id="SFLDG01052">
    <property type="entry name" value="RuBisCO"/>
    <property type="match status" value="1"/>
</dbReference>
<evidence type="ECO:0000256" key="10">
    <source>
        <dbReference type="ARBA" id="ARBA00023033"/>
    </source>
</evidence>
<dbReference type="InterPro" id="IPR036376">
    <property type="entry name" value="RuBisCO_lsu_C_sf"/>
</dbReference>
<comment type="similarity">
    <text evidence="1 15">Belongs to the RuBisCO large chain family. Type I subfamily.</text>
</comment>
<comment type="subunit">
    <text evidence="2 15 16">Heterohexadecamer of 8 large chains and 8 small chains.</text>
</comment>
<evidence type="ECO:0000256" key="8">
    <source>
        <dbReference type="ARBA" id="ARBA00022842"/>
    </source>
</evidence>
<comment type="catalytic activity">
    <reaction evidence="14 15 16">
        <text>2 (2R)-3-phosphoglycerate + 2 H(+) = D-ribulose 1,5-bisphosphate + CO2 + H2O</text>
        <dbReference type="Rhea" id="RHEA:23124"/>
        <dbReference type="ChEBI" id="CHEBI:15377"/>
        <dbReference type="ChEBI" id="CHEBI:15378"/>
        <dbReference type="ChEBI" id="CHEBI:16526"/>
        <dbReference type="ChEBI" id="CHEBI:57870"/>
        <dbReference type="ChEBI" id="CHEBI:58272"/>
        <dbReference type="EC" id="4.1.1.39"/>
    </reaction>
</comment>
<keyword evidence="6 19" id="KW-0934">Plastid</keyword>
<evidence type="ECO:0000256" key="6">
    <source>
        <dbReference type="ARBA" id="ARBA00022640"/>
    </source>
</evidence>
<comment type="cofactor">
    <cofactor evidence="15 16">
        <name>Mg(2+)</name>
        <dbReference type="ChEBI" id="CHEBI:18420"/>
    </cofactor>
    <text evidence="15 16">Binds 1 Mg(2+) ion per subunit.</text>
</comment>
<evidence type="ECO:0000256" key="5">
    <source>
        <dbReference type="ARBA" id="ARBA00022567"/>
    </source>
</evidence>
<dbReference type="GO" id="GO:0009507">
    <property type="term" value="C:chloroplast"/>
    <property type="evidence" value="ECO:0007669"/>
    <property type="project" value="UniProtKB-SubCell"/>
</dbReference>
<name>A0A1Z1M0Z2_9FLOR</name>
<dbReference type="Pfam" id="PF00016">
    <property type="entry name" value="RuBisCO_large"/>
    <property type="match status" value="1"/>
</dbReference>
<feature type="binding site" description="in homodimeric partner" evidence="15">
    <location>
        <position position="127"/>
    </location>
    <ligand>
        <name>substrate</name>
    </ligand>
</feature>
<dbReference type="NCBIfam" id="NF003252">
    <property type="entry name" value="PRK04208.1"/>
    <property type="match status" value="1"/>
</dbReference>
<feature type="site" description="Transition state stabilizer" evidence="15">
    <location>
        <position position="337"/>
    </location>
</feature>
<dbReference type="Gene3D" id="3.20.20.110">
    <property type="entry name" value="Ribulose bisphosphate carboxylase, large subunit, C-terminal domain"/>
    <property type="match status" value="1"/>
</dbReference>
<dbReference type="EMBL" id="MF101409">
    <property type="protein sequence ID" value="ARW59560.1"/>
    <property type="molecule type" value="Genomic_DNA"/>
</dbReference>
<dbReference type="SFLD" id="SFLDG00301">
    <property type="entry name" value="RuBisCO-like_proteins"/>
    <property type="match status" value="1"/>
</dbReference>
<feature type="modified residue" description="N6-carboxylysine" evidence="15">
    <location>
        <position position="205"/>
    </location>
</feature>
<keyword evidence="15 16" id="KW-0601">Photorespiration</keyword>
<dbReference type="InterPro" id="IPR020878">
    <property type="entry name" value="RuBisCo_large_chain_AS"/>
</dbReference>
<dbReference type="GO" id="GO:0016984">
    <property type="term" value="F:ribulose-bisphosphate carboxylase activity"/>
    <property type="evidence" value="ECO:0007669"/>
    <property type="project" value="UniProtKB-UniRule"/>
</dbReference>
<comment type="catalytic activity">
    <reaction evidence="13 15 16">
        <text>D-ribulose 1,5-bisphosphate + O2 = 2-phosphoglycolate + (2R)-3-phosphoglycerate + 2 H(+)</text>
        <dbReference type="Rhea" id="RHEA:36631"/>
        <dbReference type="ChEBI" id="CHEBI:15378"/>
        <dbReference type="ChEBI" id="CHEBI:15379"/>
        <dbReference type="ChEBI" id="CHEBI:57870"/>
        <dbReference type="ChEBI" id="CHEBI:58033"/>
        <dbReference type="ChEBI" id="CHEBI:58272"/>
    </reaction>
</comment>
<dbReference type="GO" id="GO:0019253">
    <property type="term" value="P:reductive pentose-phosphate cycle"/>
    <property type="evidence" value="ECO:0007669"/>
    <property type="project" value="UniProtKB-UniRule"/>
</dbReference>
<evidence type="ECO:0000256" key="15">
    <source>
        <dbReference type="HAMAP-Rule" id="MF_01338"/>
    </source>
</evidence>
<keyword evidence="5 15" id="KW-0113">Calvin cycle</keyword>
<dbReference type="SFLD" id="SFLDS00014">
    <property type="entry name" value="RuBisCO"/>
    <property type="match status" value="1"/>
</dbReference>
<geneLocation type="chloroplast" evidence="19"/>
<feature type="binding site" evidence="15">
    <location>
        <position position="330"/>
    </location>
    <ligand>
        <name>substrate</name>
    </ligand>
</feature>
<evidence type="ECO:0000256" key="12">
    <source>
        <dbReference type="ARBA" id="ARBA00023300"/>
    </source>
</evidence>
<dbReference type="InterPro" id="IPR000685">
    <property type="entry name" value="RuBisCO_lsu_C"/>
</dbReference>
<dbReference type="GO" id="GO:0000287">
    <property type="term" value="F:magnesium ion binding"/>
    <property type="evidence" value="ECO:0007669"/>
    <property type="project" value="UniProtKB-UniRule"/>
</dbReference>
<feature type="binding site" evidence="15">
    <location>
        <position position="181"/>
    </location>
    <ligand>
        <name>substrate</name>
    </ligand>
</feature>
<keyword evidence="8 15" id="KW-0460">Magnesium</keyword>
<dbReference type="InterPro" id="IPR036422">
    <property type="entry name" value="RuBisCO_lsu_N_sf"/>
</dbReference>
<dbReference type="Gene3D" id="3.30.70.150">
    <property type="entry name" value="RuBisCO large subunit, N-terminal domain"/>
    <property type="match status" value="1"/>
</dbReference>
<dbReference type="PROSITE" id="PS00157">
    <property type="entry name" value="RUBISCO_LARGE"/>
    <property type="match status" value="1"/>
</dbReference>
<keyword evidence="16 19" id="KW-0150">Chloroplast</keyword>
<feature type="binding site" description="via carbamate group" evidence="15">
    <location>
        <position position="205"/>
    </location>
    <ligand>
        <name>Mg(2+)</name>
        <dbReference type="ChEBI" id="CHEBI:18420"/>
    </ligand>
</feature>
<evidence type="ECO:0000256" key="4">
    <source>
        <dbReference type="ARBA" id="ARBA00017725"/>
    </source>
</evidence>
<dbReference type="EC" id="4.1.1.39" evidence="3 15"/>
<feature type="active site" description="Proton acceptor" evidence="15">
    <location>
        <position position="179"/>
    </location>
</feature>
<evidence type="ECO:0000256" key="13">
    <source>
        <dbReference type="ARBA" id="ARBA00048059"/>
    </source>
</evidence>
<dbReference type="PANTHER" id="PTHR42704:SF17">
    <property type="entry name" value="RIBULOSE BISPHOSPHATE CARBOXYLASE LARGE CHAIN"/>
    <property type="match status" value="1"/>
</dbReference>
<dbReference type="GeneID" id="33353019"/>
<evidence type="ECO:0000256" key="2">
    <source>
        <dbReference type="ARBA" id="ARBA00011371"/>
    </source>
</evidence>
<feature type="active site" description="Proton acceptor" evidence="15">
    <location>
        <position position="297"/>
    </location>
</feature>
<protein>
    <recommendedName>
        <fullName evidence="4 15">Ribulose bisphosphate carboxylase large chain</fullName>
        <shortName evidence="15">RuBisCO large subunit</shortName>
        <ecNumber evidence="3 15">4.1.1.39</ecNumber>
    </recommendedName>
</protein>
<keyword evidence="12 15" id="KW-0120">Carbon dioxide fixation</keyword>